<dbReference type="Proteomes" id="UP001071777">
    <property type="component" value="Unassembled WGS sequence"/>
</dbReference>
<gene>
    <name evidence="3" type="ORF">OJ252_1516</name>
</gene>
<comment type="caution">
    <text evidence="3">The sequence shown here is derived from an EMBL/GenBank/DDBJ whole genome shotgun (WGS) entry which is preliminary data.</text>
</comment>
<evidence type="ECO:0000256" key="1">
    <source>
        <dbReference type="ARBA" id="ARBA00006781"/>
    </source>
</evidence>
<dbReference type="PANTHER" id="PTHR13261">
    <property type="entry name" value="BRCA2 AND CDKN1A INTERACTING PROTEIN"/>
    <property type="match status" value="1"/>
</dbReference>
<proteinExistence type="inferred from homology"/>
<keyword evidence="4" id="KW-1185">Reference proteome</keyword>
<dbReference type="InterPro" id="IPR025602">
    <property type="entry name" value="BCP1_family"/>
</dbReference>
<reference evidence="3" key="1">
    <citation type="submission" date="2022-10" db="EMBL/GenBank/DDBJ databases">
        <title>Adaptive evolution leads to modifications in subtelomeric GC content in a zoonotic Cryptosporidium species.</title>
        <authorList>
            <person name="Li J."/>
            <person name="Feng Y."/>
            <person name="Xiao L."/>
        </authorList>
    </citation>
    <scope>NUCLEOTIDE SEQUENCE</scope>
    <source>
        <strain evidence="3">25894</strain>
    </source>
</reference>
<feature type="region of interest" description="Disordered" evidence="2">
    <location>
        <begin position="38"/>
        <end position="62"/>
    </location>
</feature>
<evidence type="ECO:0000256" key="2">
    <source>
        <dbReference type="SAM" id="MobiDB-lite"/>
    </source>
</evidence>
<evidence type="ECO:0000313" key="4">
    <source>
        <dbReference type="Proteomes" id="UP001071777"/>
    </source>
</evidence>
<comment type="similarity">
    <text evidence="1">Belongs to the BCP1 family.</text>
</comment>
<evidence type="ECO:0000313" key="3">
    <source>
        <dbReference type="EMBL" id="KAJ1611480.1"/>
    </source>
</evidence>
<protein>
    <submittedName>
        <fullName evidence="3">BRCA and CDKN1A-interacting protein isoform C-like</fullName>
    </submittedName>
</protein>
<name>A0ABQ8P8L6_9CRYT</name>
<dbReference type="Pfam" id="PF13862">
    <property type="entry name" value="BCCIP"/>
    <property type="match status" value="1"/>
</dbReference>
<sequence>MSSKRKTILNDESCGCTPKLESIDDEIFFSIPEKPTLEKKTKRIESESSDEESTFDGEFEFNDPNENDYHSIKNILLMSQYSQIKGIRFHEFVDLICNQGNIGTTVSISDHVIAFSTILNFRQYKHILSKIVEYLSGVISRNKNKEFETLFNSIVYKKNVGLMINERLSNTPLEIVPILCSCLKDDIKWTVDHLYNDVPSDEREYYQWDYIVLLTARYISPDGSTIIYKKYEEEKLVINSLHTVIWQGNKKQQCGTGLEGETELMCQEFLFSIIEYNQFLKHYN</sequence>
<accession>A0ABQ8P8L6</accession>
<organism evidence="3 4">
    <name type="scientific">Cryptosporidium canis</name>
    <dbReference type="NCBI Taxonomy" id="195482"/>
    <lineage>
        <taxon>Eukaryota</taxon>
        <taxon>Sar</taxon>
        <taxon>Alveolata</taxon>
        <taxon>Apicomplexa</taxon>
        <taxon>Conoidasida</taxon>
        <taxon>Coccidia</taxon>
        <taxon>Eucoccidiorida</taxon>
        <taxon>Eimeriorina</taxon>
        <taxon>Cryptosporidiidae</taxon>
        <taxon>Cryptosporidium</taxon>
    </lineage>
</organism>
<dbReference type="PANTHER" id="PTHR13261:SF0">
    <property type="entry name" value="BRCA2 AND CDKN1A-INTERACTING PROTEIN"/>
    <property type="match status" value="1"/>
</dbReference>
<feature type="compositionally biased region" description="Acidic residues" evidence="2">
    <location>
        <begin position="47"/>
        <end position="62"/>
    </location>
</feature>
<dbReference type="EMBL" id="JAPCXB010000058">
    <property type="protein sequence ID" value="KAJ1611480.1"/>
    <property type="molecule type" value="Genomic_DNA"/>
</dbReference>